<name>A0AAE1T154_9SOLA</name>
<comment type="caution">
    <text evidence="1">The sequence shown here is derived from an EMBL/GenBank/DDBJ whole genome shotgun (WGS) entry which is preliminary data.</text>
</comment>
<dbReference type="Proteomes" id="UP001291623">
    <property type="component" value="Unassembled WGS sequence"/>
</dbReference>
<sequence length="93" mass="11117">MRQGQIPQHAEFLRACGESNPRCPMPERLIAPRLCHWTMPRRTKLWIKSLRVYPQGELRSLKSMSVQEASWGNWRRFPHLLRSLDHGLRWNNN</sequence>
<protein>
    <submittedName>
        <fullName evidence="1">Uncharacterized protein</fullName>
    </submittedName>
</protein>
<dbReference type="AlphaFoldDB" id="A0AAE1T154"/>
<reference evidence="1" key="1">
    <citation type="submission" date="2023-12" db="EMBL/GenBank/DDBJ databases">
        <title>Genome assembly of Anisodus tanguticus.</title>
        <authorList>
            <person name="Wang Y.-J."/>
        </authorList>
    </citation>
    <scope>NUCLEOTIDE SEQUENCE</scope>
    <source>
        <strain evidence="1">KB-2021</strain>
        <tissue evidence="1">Leaf</tissue>
    </source>
</reference>
<keyword evidence="2" id="KW-1185">Reference proteome</keyword>
<evidence type="ECO:0000313" key="2">
    <source>
        <dbReference type="Proteomes" id="UP001291623"/>
    </source>
</evidence>
<accession>A0AAE1T154</accession>
<dbReference type="EMBL" id="JAVYJV010000001">
    <property type="protein sequence ID" value="KAK4380579.1"/>
    <property type="molecule type" value="Genomic_DNA"/>
</dbReference>
<organism evidence="1 2">
    <name type="scientific">Anisodus tanguticus</name>
    <dbReference type="NCBI Taxonomy" id="243964"/>
    <lineage>
        <taxon>Eukaryota</taxon>
        <taxon>Viridiplantae</taxon>
        <taxon>Streptophyta</taxon>
        <taxon>Embryophyta</taxon>
        <taxon>Tracheophyta</taxon>
        <taxon>Spermatophyta</taxon>
        <taxon>Magnoliopsida</taxon>
        <taxon>eudicotyledons</taxon>
        <taxon>Gunneridae</taxon>
        <taxon>Pentapetalae</taxon>
        <taxon>asterids</taxon>
        <taxon>lamiids</taxon>
        <taxon>Solanales</taxon>
        <taxon>Solanaceae</taxon>
        <taxon>Solanoideae</taxon>
        <taxon>Hyoscyameae</taxon>
        <taxon>Anisodus</taxon>
    </lineage>
</organism>
<gene>
    <name evidence="1" type="ORF">RND71_002441</name>
</gene>
<proteinExistence type="predicted"/>
<evidence type="ECO:0000313" key="1">
    <source>
        <dbReference type="EMBL" id="KAK4380579.1"/>
    </source>
</evidence>